<evidence type="ECO:0000256" key="1">
    <source>
        <dbReference type="SAM" id="MobiDB-lite"/>
    </source>
</evidence>
<feature type="region of interest" description="Disordered" evidence="1">
    <location>
        <begin position="19"/>
        <end position="93"/>
    </location>
</feature>
<keyword evidence="3" id="KW-1185">Reference proteome</keyword>
<dbReference type="EMBL" id="BAABAS010000005">
    <property type="protein sequence ID" value="GAA4228605.1"/>
    <property type="molecule type" value="Genomic_DNA"/>
</dbReference>
<protein>
    <recommendedName>
        <fullName evidence="4">Secreted protein</fullName>
    </recommendedName>
</protein>
<organism evidence="2 3">
    <name type="scientific">Actinomadura meridiana</name>
    <dbReference type="NCBI Taxonomy" id="559626"/>
    <lineage>
        <taxon>Bacteria</taxon>
        <taxon>Bacillati</taxon>
        <taxon>Actinomycetota</taxon>
        <taxon>Actinomycetes</taxon>
        <taxon>Streptosporangiales</taxon>
        <taxon>Thermomonosporaceae</taxon>
        <taxon>Actinomadura</taxon>
    </lineage>
</organism>
<sequence length="93" mass="9707">MAKFLCLFGALCLILEESRDGRGRRGNPARSHRATAAGAATGAESMSGVMQFKDDGGSPAGTEVEFIPGTTIPRPRNSVIRMAGHGMNDGVES</sequence>
<evidence type="ECO:0008006" key="4">
    <source>
        <dbReference type="Google" id="ProtNLM"/>
    </source>
</evidence>
<name>A0ABP8BWI4_9ACTN</name>
<gene>
    <name evidence="2" type="ORF">GCM10022254_19040</name>
</gene>
<dbReference type="Proteomes" id="UP001501710">
    <property type="component" value="Unassembled WGS sequence"/>
</dbReference>
<reference evidence="3" key="1">
    <citation type="journal article" date="2019" name="Int. J. Syst. Evol. Microbiol.">
        <title>The Global Catalogue of Microorganisms (GCM) 10K type strain sequencing project: providing services to taxonomists for standard genome sequencing and annotation.</title>
        <authorList>
            <consortium name="The Broad Institute Genomics Platform"/>
            <consortium name="The Broad Institute Genome Sequencing Center for Infectious Disease"/>
            <person name="Wu L."/>
            <person name="Ma J."/>
        </authorList>
    </citation>
    <scope>NUCLEOTIDE SEQUENCE [LARGE SCALE GENOMIC DNA]</scope>
    <source>
        <strain evidence="3">JCM 17440</strain>
    </source>
</reference>
<feature type="compositionally biased region" description="Basic residues" evidence="1">
    <location>
        <begin position="24"/>
        <end position="33"/>
    </location>
</feature>
<feature type="compositionally biased region" description="Low complexity" evidence="1">
    <location>
        <begin position="34"/>
        <end position="43"/>
    </location>
</feature>
<evidence type="ECO:0000313" key="3">
    <source>
        <dbReference type="Proteomes" id="UP001501710"/>
    </source>
</evidence>
<comment type="caution">
    <text evidence="2">The sequence shown here is derived from an EMBL/GenBank/DDBJ whole genome shotgun (WGS) entry which is preliminary data.</text>
</comment>
<evidence type="ECO:0000313" key="2">
    <source>
        <dbReference type="EMBL" id="GAA4228605.1"/>
    </source>
</evidence>
<proteinExistence type="predicted"/>
<accession>A0ABP8BWI4</accession>